<organism evidence="1 2">
    <name type="scientific">Dyadobacter pollutisoli</name>
    <dbReference type="NCBI Taxonomy" id="2910158"/>
    <lineage>
        <taxon>Bacteria</taxon>
        <taxon>Pseudomonadati</taxon>
        <taxon>Bacteroidota</taxon>
        <taxon>Cytophagia</taxon>
        <taxon>Cytophagales</taxon>
        <taxon>Spirosomataceae</taxon>
        <taxon>Dyadobacter</taxon>
    </lineage>
</organism>
<dbReference type="RefSeq" id="WP_244819159.1">
    <property type="nucleotide sequence ID" value="NZ_CP112998.1"/>
</dbReference>
<evidence type="ECO:0000313" key="2">
    <source>
        <dbReference type="Proteomes" id="UP001164653"/>
    </source>
</evidence>
<protein>
    <submittedName>
        <fullName evidence="1">Uncharacterized protein</fullName>
    </submittedName>
</protein>
<accession>A0A9E8NCZ9</accession>
<dbReference type="Proteomes" id="UP001164653">
    <property type="component" value="Chromosome"/>
</dbReference>
<name>A0A9E8NCZ9_9BACT</name>
<gene>
    <name evidence="1" type="ORF">ON006_07185</name>
</gene>
<proteinExistence type="predicted"/>
<evidence type="ECO:0000313" key="1">
    <source>
        <dbReference type="EMBL" id="WAC13733.1"/>
    </source>
</evidence>
<reference evidence="1" key="1">
    <citation type="submission" date="2022-11" db="EMBL/GenBank/DDBJ databases">
        <title>Dyadobacter pollutisoli sp. nov., isolated from plastic dumped soil.</title>
        <authorList>
            <person name="Kim J.M."/>
            <person name="Kim K.R."/>
            <person name="Lee J.K."/>
            <person name="Hao L."/>
            <person name="Jeon C.O."/>
        </authorList>
    </citation>
    <scope>NUCLEOTIDE SEQUENCE</scope>
    <source>
        <strain evidence="1">U1</strain>
    </source>
</reference>
<dbReference type="KEGG" id="dpf:ON006_07185"/>
<keyword evidence="2" id="KW-1185">Reference proteome</keyword>
<dbReference type="EMBL" id="CP112998">
    <property type="protein sequence ID" value="WAC13733.1"/>
    <property type="molecule type" value="Genomic_DNA"/>
</dbReference>
<dbReference type="AlphaFoldDB" id="A0A9E8NCZ9"/>
<sequence>MFTKTIVPDSASITIDLPANYVGEHVRVIAIIEKDENIFSEERRKNVSQVYSNYPKVDLTKFKFDREEANDFE</sequence>